<dbReference type="GO" id="GO:0004473">
    <property type="term" value="F:malate dehydrogenase (decarboxylating) (NADP+) activity"/>
    <property type="evidence" value="ECO:0007669"/>
    <property type="project" value="Ensembl"/>
</dbReference>
<evidence type="ECO:0000256" key="7">
    <source>
        <dbReference type="RuleBase" id="RU003426"/>
    </source>
</evidence>
<protein>
    <recommendedName>
        <fullName evidence="7">Malic enzyme</fullName>
    </recommendedName>
</protein>
<proteinExistence type="inferred from homology"/>
<dbReference type="Bgee" id="ENSRNOG00000017311">
    <property type="expression patterns" value="Expressed in heart and 18 other cell types or tissues"/>
</dbReference>
<dbReference type="SMART" id="SM00919">
    <property type="entry name" value="Malic_M"/>
    <property type="match status" value="1"/>
</dbReference>
<dbReference type="NCBIfam" id="NF010052">
    <property type="entry name" value="PRK13529.1"/>
    <property type="match status" value="1"/>
</dbReference>
<dbReference type="InterPro" id="IPR037062">
    <property type="entry name" value="Malic_N_dom_sf"/>
</dbReference>
<dbReference type="Gene3D" id="3.40.50.10380">
    <property type="entry name" value="Malic enzyme, N-terminal domain"/>
    <property type="match status" value="1"/>
</dbReference>
<feature type="binding site" evidence="6">
    <location>
        <position position="358"/>
    </location>
    <ligand>
        <name>a divalent metal cation</name>
        <dbReference type="ChEBI" id="CHEBI:60240"/>
    </ligand>
</feature>
<keyword evidence="12" id="KW-1185">Reference proteome</keyword>
<feature type="binding site" evidence="6">
    <location>
        <position position="335"/>
    </location>
    <ligand>
        <name>a divalent metal cation</name>
        <dbReference type="ChEBI" id="CHEBI:60240"/>
    </ligand>
</feature>
<reference evidence="11" key="1">
    <citation type="submission" date="2024-01" db="EMBL/GenBank/DDBJ databases">
        <title>GRCr8: a new rat reference genome assembly contstructed from accurate long reads and long range scaffolding.</title>
        <authorList>
            <person name="Doris P.A."/>
            <person name="Kalbfleisch T."/>
            <person name="Li K."/>
            <person name="Howe K."/>
            <person name="Wood J."/>
        </authorList>
    </citation>
    <scope>NUCLEOTIDE SEQUENCE [LARGE SCALE GENOMIC DNA]</scope>
    <source>
        <strain evidence="11">Brown Norway</strain>
    </source>
</reference>
<evidence type="ECO:0000313" key="13">
    <source>
        <dbReference type="RGD" id="1311070"/>
    </source>
</evidence>
<feature type="region of interest" description="Disordered" evidence="8">
    <location>
        <begin position="30"/>
        <end position="51"/>
    </location>
</feature>
<dbReference type="SMART" id="SM01274">
    <property type="entry name" value="malic"/>
    <property type="match status" value="1"/>
</dbReference>
<comment type="cofactor">
    <cofactor evidence="6">
        <name>Mg(2+)</name>
        <dbReference type="ChEBI" id="CHEBI:18420"/>
    </cofactor>
    <cofactor evidence="6">
        <name>Mn(2+)</name>
        <dbReference type="ChEBI" id="CHEBI:29035"/>
    </cofactor>
    <text evidence="6">Divalent metal cations. Prefers magnesium or manganese.</text>
</comment>
<dbReference type="GO" id="GO:0070401">
    <property type="term" value="F:NADP+ binding"/>
    <property type="evidence" value="ECO:0007669"/>
    <property type="project" value="Ensembl"/>
</dbReference>
<dbReference type="InterPro" id="IPR046346">
    <property type="entry name" value="Aminoacid_DH-like_N_sf"/>
</dbReference>
<dbReference type="Gene3D" id="3.40.50.720">
    <property type="entry name" value="NAD(P)-binding Rossmann-like Domain"/>
    <property type="match status" value="1"/>
</dbReference>
<sequence length="658" mass="73346">MGAALGTGARLTSLPRLACGSLRRQALSAPAQGCHSKSGPPRPVPLKKRGYDVTRNPHLNKGMAFTLEERLQLGIHGLIPPCFLSQDVQLLRIMRYYENQQSDLDKYIILMTLQDRNEKLFYRVLTSDVEKFMPIVYTPTVGLACQHYGLTFRRPRGLFITIHDKGHIATMLNSWPEDNIKLFLQLPTQSSECEEHCLSVIWPLRILAHMPERTSHLQLMNPLASSQTSCFIPYNAVVVTDGERILGLGDLGCYGMGIPVGKLALYTACGGVNPQQCLPVLLDVGTNNEELLRDPLYIGLKHQRVRGKEYDDLLDEFMQAVTDKFGINCLIQFEDFANANAFRLLNKYRNKYCMFNDDIQGTASVAVAGILAALRITKNRLSNHVFVFQGAGEAAMGIAHLLVMALEKEGIPKTEAVRKIWMVDSKGLIVKGRSHLNHEKEMFAQEHPEVNSLEEVVRLVKPTAIIGVAAIAGAFTEQILRDMASFHERPIIFALSNPTSKAECTAEKCYQVTEGRGIFASGSPFKSVTLEDGRTFIPGQGNNAYVFPGVALGIIAGGIRHVPDEIFLLTAEQIAQEVSEQHLSQGRLYPPLSTIRDVSLRIAVKVLDYAYKHNLASYYPEPKDKEAFIKSLIYTPDYDSFSLDTYTWPKEAMSVQKV</sequence>
<keyword evidence="3 6" id="KW-0479">Metal-binding</keyword>
<dbReference type="AGR" id="RGD:1311070"/>
<feature type="active site" description="Proton acceptor" evidence="4">
    <location>
        <position position="262"/>
    </location>
</feature>
<dbReference type="Pfam" id="PF03949">
    <property type="entry name" value="Malic_M"/>
    <property type="match status" value="1"/>
</dbReference>
<comment type="similarity">
    <text evidence="2 7">Belongs to the malic enzymes family.</text>
</comment>
<dbReference type="PROSITE" id="PS00331">
    <property type="entry name" value="MALIC_ENZYMES"/>
    <property type="match status" value="1"/>
</dbReference>
<dbReference type="InterPro" id="IPR015884">
    <property type="entry name" value="Malic_enzyme_CS"/>
</dbReference>
<feature type="binding site" evidence="5">
    <location>
        <position position="542"/>
    </location>
    <ligand>
        <name>(S)-malate</name>
        <dbReference type="ChEBI" id="CHEBI:15589"/>
    </ligand>
</feature>
<evidence type="ECO:0000256" key="8">
    <source>
        <dbReference type="SAM" id="MobiDB-lite"/>
    </source>
</evidence>
<dbReference type="PANTHER" id="PTHR23406:SF20">
    <property type="entry name" value="NADP-DEPENDENT MALIC ENZYME, MITOCHONDRIAL"/>
    <property type="match status" value="1"/>
</dbReference>
<dbReference type="Proteomes" id="UP000002494">
    <property type="component" value="Chromosome 1"/>
</dbReference>
<evidence type="ECO:0000256" key="3">
    <source>
        <dbReference type="ARBA" id="ARBA00022723"/>
    </source>
</evidence>
<keyword evidence="7" id="KW-0560">Oxidoreductase</keyword>
<reference evidence="11" key="3">
    <citation type="submission" date="2025-09" db="UniProtKB">
        <authorList>
            <consortium name="Ensembl"/>
        </authorList>
    </citation>
    <scope>IDENTIFICATION</scope>
    <source>
        <strain evidence="11">Brown Norway</strain>
    </source>
</reference>
<feature type="domain" description="Malic enzyme NAD-binding" evidence="9">
    <location>
        <begin position="359"/>
        <end position="611"/>
    </location>
</feature>
<dbReference type="SUPFAM" id="SSF53223">
    <property type="entry name" value="Aminoacid dehydrogenase-like, N-terminal domain"/>
    <property type="match status" value="2"/>
</dbReference>
<dbReference type="InterPro" id="IPR001891">
    <property type="entry name" value="Malic_OxRdtase"/>
</dbReference>
<evidence type="ECO:0000313" key="12">
    <source>
        <dbReference type="Proteomes" id="UP000002494"/>
    </source>
</evidence>
<dbReference type="PRINTS" id="PR00072">
    <property type="entry name" value="MALOXRDTASE"/>
</dbReference>
<feature type="binding site" evidence="5">
    <location>
        <position position="244"/>
    </location>
    <ligand>
        <name>(S)-malate</name>
        <dbReference type="ChEBI" id="CHEBI:15589"/>
    </ligand>
</feature>
<dbReference type="InterPro" id="IPR012301">
    <property type="entry name" value="Malic_N_dom"/>
</dbReference>
<dbReference type="GO" id="GO:0005759">
    <property type="term" value="C:mitochondrial matrix"/>
    <property type="evidence" value="ECO:0007669"/>
    <property type="project" value="Ensembl"/>
</dbReference>
<feature type="active site" description="Proton donor" evidence="4">
    <location>
        <position position="137"/>
    </location>
</feature>
<dbReference type="GeneTree" id="ENSGT00950000183134"/>
<name>A0A0G2K4C6_RAT</name>
<dbReference type="PANTHER" id="PTHR23406">
    <property type="entry name" value="MALIC ENZYME-RELATED"/>
    <property type="match status" value="1"/>
</dbReference>
<dbReference type="SUPFAM" id="SSF51735">
    <property type="entry name" value="NAD(P)-binding Rossmann-fold domains"/>
    <property type="match status" value="1"/>
</dbReference>
<comment type="cofactor">
    <cofactor evidence="1">
        <name>Mn(2+)</name>
        <dbReference type="ChEBI" id="CHEBI:29035"/>
    </cofactor>
</comment>
<dbReference type="Pfam" id="PF00390">
    <property type="entry name" value="malic"/>
    <property type="match status" value="2"/>
</dbReference>
<dbReference type="PIRSF" id="PIRSF000106">
    <property type="entry name" value="ME"/>
    <property type="match status" value="1"/>
</dbReference>
<evidence type="ECO:0000259" key="10">
    <source>
        <dbReference type="SMART" id="SM01274"/>
    </source>
</evidence>
<evidence type="ECO:0000256" key="2">
    <source>
        <dbReference type="ARBA" id="ARBA00008785"/>
    </source>
</evidence>
<dbReference type="AlphaFoldDB" id="A0A0G2K4C6"/>
<evidence type="ECO:0000256" key="6">
    <source>
        <dbReference type="PIRSR" id="PIRSR000106-3"/>
    </source>
</evidence>
<dbReference type="Ensembl" id="ENSRNOT00000087067.3">
    <property type="protein sequence ID" value="ENSRNOP00000072989.2"/>
    <property type="gene ID" value="ENSRNOG00000017311.9"/>
</dbReference>
<gene>
    <name evidence="11 13" type="primary">Me3</name>
</gene>
<dbReference type="GO" id="GO:0051287">
    <property type="term" value="F:NAD binding"/>
    <property type="evidence" value="ECO:0007669"/>
    <property type="project" value="InterPro"/>
</dbReference>
<feature type="binding site" evidence="6">
    <location>
        <position position="334"/>
    </location>
    <ligand>
        <name>a divalent metal cation</name>
        <dbReference type="ChEBI" id="CHEBI:60240"/>
    </ligand>
</feature>
<reference evidence="11" key="2">
    <citation type="submission" date="2025-08" db="UniProtKB">
        <authorList>
            <consortium name="Ensembl"/>
        </authorList>
    </citation>
    <scope>IDENTIFICATION</scope>
    <source>
        <strain evidence="11">Brown Norway</strain>
    </source>
</reference>
<dbReference type="CDD" id="cd05312">
    <property type="entry name" value="NAD_bind_1_malic_enz"/>
    <property type="match status" value="1"/>
</dbReference>
<evidence type="ECO:0000256" key="5">
    <source>
        <dbReference type="PIRSR" id="PIRSR000106-2"/>
    </source>
</evidence>
<dbReference type="RGD" id="1311070">
    <property type="gene designation" value="Me3"/>
</dbReference>
<accession>A0A0G2K4C6</accession>
<feature type="domain" description="Malic enzyme N-terminal" evidence="10">
    <location>
        <begin position="114"/>
        <end position="349"/>
    </location>
</feature>
<evidence type="ECO:0000259" key="9">
    <source>
        <dbReference type="SMART" id="SM00919"/>
    </source>
</evidence>
<dbReference type="InterPro" id="IPR036291">
    <property type="entry name" value="NAD(P)-bd_dom_sf"/>
</dbReference>
<dbReference type="InterPro" id="IPR012302">
    <property type="entry name" value="Malic_NAD-bd"/>
</dbReference>
<feature type="binding site" evidence="5">
    <location>
        <position position="497"/>
    </location>
    <ligand>
        <name>(S)-malate</name>
        <dbReference type="ChEBI" id="CHEBI:15589"/>
    </ligand>
</feature>
<dbReference type="ExpressionAtlas" id="A0A0G2K4C6">
    <property type="expression patterns" value="baseline and differential"/>
</dbReference>
<dbReference type="SMR" id="A0A0G2K4C6"/>
<organism evidence="11 12">
    <name type="scientific">Rattus norvegicus</name>
    <name type="common">Rat</name>
    <dbReference type="NCBI Taxonomy" id="10116"/>
    <lineage>
        <taxon>Eukaryota</taxon>
        <taxon>Metazoa</taxon>
        <taxon>Chordata</taxon>
        <taxon>Craniata</taxon>
        <taxon>Vertebrata</taxon>
        <taxon>Euteleostomi</taxon>
        <taxon>Mammalia</taxon>
        <taxon>Eutheria</taxon>
        <taxon>Euarchontoglires</taxon>
        <taxon>Glires</taxon>
        <taxon>Rodentia</taxon>
        <taxon>Myomorpha</taxon>
        <taxon>Muroidea</taxon>
        <taxon>Muridae</taxon>
        <taxon>Murinae</taxon>
        <taxon>Rattus</taxon>
    </lineage>
</organism>
<evidence type="ECO:0000256" key="4">
    <source>
        <dbReference type="PIRSR" id="PIRSR000106-1"/>
    </source>
</evidence>
<dbReference type="GO" id="GO:0046872">
    <property type="term" value="F:metal ion binding"/>
    <property type="evidence" value="ECO:0007669"/>
    <property type="project" value="UniProtKB-KW"/>
</dbReference>
<dbReference type="CTD" id="10873"/>
<evidence type="ECO:0000256" key="1">
    <source>
        <dbReference type="ARBA" id="ARBA00001936"/>
    </source>
</evidence>
<evidence type="ECO:0000313" key="11">
    <source>
        <dbReference type="Ensembl" id="ENSRNOP00000072989.2"/>
    </source>
</evidence>
<dbReference type="GO" id="GO:0006108">
    <property type="term" value="P:malate metabolic process"/>
    <property type="evidence" value="ECO:0007669"/>
    <property type="project" value="Ensembl"/>
</dbReference>
<dbReference type="GO" id="GO:0042866">
    <property type="term" value="P:pyruvate biosynthetic process"/>
    <property type="evidence" value="ECO:0007669"/>
    <property type="project" value="Ensembl"/>
</dbReference>